<dbReference type="Gene3D" id="3.40.367.20">
    <property type="match status" value="1"/>
</dbReference>
<dbReference type="GO" id="GO:0006096">
    <property type="term" value="P:glycolytic process"/>
    <property type="evidence" value="ECO:0007669"/>
    <property type="project" value="InterPro"/>
</dbReference>
<protein>
    <submittedName>
        <fullName evidence="4">Glucokinase</fullName>
    </submittedName>
</protein>
<dbReference type="SUPFAM" id="SSF53067">
    <property type="entry name" value="Actin-like ATPase domain"/>
    <property type="match status" value="1"/>
</dbReference>
<dbReference type="GO" id="GO:0005524">
    <property type="term" value="F:ATP binding"/>
    <property type="evidence" value="ECO:0007669"/>
    <property type="project" value="InterPro"/>
</dbReference>
<evidence type="ECO:0000256" key="1">
    <source>
        <dbReference type="ARBA" id="ARBA00022679"/>
    </source>
</evidence>
<dbReference type="InterPro" id="IPR043129">
    <property type="entry name" value="ATPase_NBD"/>
</dbReference>
<dbReference type="GO" id="GO:0005536">
    <property type="term" value="F:D-glucose binding"/>
    <property type="evidence" value="ECO:0007669"/>
    <property type="project" value="InterPro"/>
</dbReference>
<dbReference type="PANTHER" id="PTHR47690:SF1">
    <property type="entry name" value="GLUCOKINASE"/>
    <property type="match status" value="1"/>
</dbReference>
<keyword evidence="2" id="KW-0418">Kinase</keyword>
<dbReference type="PANTHER" id="PTHR47690">
    <property type="entry name" value="GLUCOKINASE"/>
    <property type="match status" value="1"/>
</dbReference>
<organism evidence="4 5">
    <name type="scientific">Roseibium limicola</name>
    <dbReference type="NCBI Taxonomy" id="2816037"/>
    <lineage>
        <taxon>Bacteria</taxon>
        <taxon>Pseudomonadati</taxon>
        <taxon>Pseudomonadota</taxon>
        <taxon>Alphaproteobacteria</taxon>
        <taxon>Hyphomicrobiales</taxon>
        <taxon>Stappiaceae</taxon>
        <taxon>Roseibium</taxon>
    </lineage>
</organism>
<gene>
    <name evidence="4" type="ORF">J0X15_10550</name>
</gene>
<dbReference type="Pfam" id="PF02685">
    <property type="entry name" value="Glucokinase"/>
    <property type="match status" value="1"/>
</dbReference>
<keyword evidence="1" id="KW-0808">Transferase</keyword>
<comment type="similarity">
    <text evidence="3">Belongs to the bacterial glucokinase family.</text>
</comment>
<dbReference type="CDD" id="cd24008">
    <property type="entry name" value="ASKHA_NBD_GLK"/>
    <property type="match status" value="1"/>
</dbReference>
<dbReference type="InterPro" id="IPR050201">
    <property type="entry name" value="Bacterial_glucokinase"/>
</dbReference>
<keyword evidence="5" id="KW-1185">Reference proteome</keyword>
<dbReference type="GO" id="GO:0004340">
    <property type="term" value="F:glucokinase activity"/>
    <property type="evidence" value="ECO:0007669"/>
    <property type="project" value="InterPro"/>
</dbReference>
<accession>A0A939EN83</accession>
<dbReference type="GO" id="GO:0005829">
    <property type="term" value="C:cytosol"/>
    <property type="evidence" value="ECO:0007669"/>
    <property type="project" value="TreeGrafter"/>
</dbReference>
<dbReference type="Gene3D" id="3.30.420.40">
    <property type="match status" value="1"/>
</dbReference>
<dbReference type="RefSeq" id="WP_206940477.1">
    <property type="nucleotide sequence ID" value="NZ_JAFLNF010000004.1"/>
</dbReference>
<dbReference type="InterPro" id="IPR003836">
    <property type="entry name" value="Glucokinase"/>
</dbReference>
<evidence type="ECO:0000313" key="5">
    <source>
        <dbReference type="Proteomes" id="UP000664779"/>
    </source>
</evidence>
<dbReference type="AlphaFoldDB" id="A0A939EN83"/>
<sequence>MSFTDAFSSNLSFPVLVADIGGTNARFALVSSPDAELEICSATATADYPDISAAIEANLHHFKDLRPKTAIVAVAGPVTGDRIPLTNAAWVIEPLDMIVKLGLEDVIILNDFEAQALALAGYKGADIEAIGTTTPSSVDPANATKFVLGPGTGLGAAAMIRAAGTWVPVPGEGGHVEIGPVDAEDYQIWPHIEFYGGRLGAEQILSGTGLPRLARGVAASKSMTRSFNTASDITAAASDGDEVAVTTLQVFSRALGRLAGDFALSLLARGGVYLTGGVTARIDQFLIDGSFRRSFEAKAPHDALMRSIPTFIVRHPNPALEGLAAYARMPSAFAVETGGRIWNKSQVLTSAG</sequence>
<name>A0A939EN83_9HYPH</name>
<dbReference type="EMBL" id="JAFLNF010000004">
    <property type="protein sequence ID" value="MBO0345659.1"/>
    <property type="molecule type" value="Genomic_DNA"/>
</dbReference>
<evidence type="ECO:0000313" key="4">
    <source>
        <dbReference type="EMBL" id="MBO0345659.1"/>
    </source>
</evidence>
<reference evidence="4" key="1">
    <citation type="submission" date="2021-03" db="EMBL/GenBank/DDBJ databases">
        <title>Roseibium sp. CAU 1637 isolated from Incheon.</title>
        <authorList>
            <person name="Kim W."/>
        </authorList>
    </citation>
    <scope>NUCLEOTIDE SEQUENCE</scope>
    <source>
        <strain evidence="4">CAU 1637</strain>
    </source>
</reference>
<comment type="caution">
    <text evidence="4">The sequence shown here is derived from an EMBL/GenBank/DDBJ whole genome shotgun (WGS) entry which is preliminary data.</text>
</comment>
<dbReference type="Proteomes" id="UP000664779">
    <property type="component" value="Unassembled WGS sequence"/>
</dbReference>
<evidence type="ECO:0000256" key="2">
    <source>
        <dbReference type="ARBA" id="ARBA00022777"/>
    </source>
</evidence>
<proteinExistence type="inferred from homology"/>
<evidence type="ECO:0000256" key="3">
    <source>
        <dbReference type="RuleBase" id="RU004046"/>
    </source>
</evidence>